<dbReference type="RefSeq" id="XP_019769249.1">
    <property type="nucleotide sequence ID" value="XM_019913690.2"/>
</dbReference>
<sequence length="796" mass="90915">MDFPHSKSEEEVNDEKLVYDFPYANLRDVPSADLEYVRKCLPHLLKISQTSIFYTNLKAVRLTLEFTINVLNAAPFQALDSKETFGEVLTLLRELLLGSMKYNKFSNIFPDISPVFHLVFYVSELGIFCAKSASICEPILQQMLNKVGDYMLIDKLLSETLDNFQKIGALVEMSRLSDTVLRGFPLESSTYKLCACWLTQNALEIFSQLTVGPPENDAQFASLMNNISTLLLKVASAQSNPMVEKYQQTLLLFVAELKSLTPTLIELCGREACALTAKALLGHVLVFFLEEQDMYSDKAVNTSKEDIVKFPAKVEDWPNQCCGTFFWLCHLVYQHQKTVWPTEAICTAIGRLLYSKQHLNLINPSVLKSVFFVYPIILQTNGKIIKKRIIGNDLLNVVLPRFMRFLDKILTISTGQLLWILYKGPWSIKTATLEFWLKNAEAEQLETMEEVLVASKSQKLLIYVLLSLKDPHSPVANRLTEVIENLRGRVTFKEILVLLPQISDNMERVSALLKIACGETPEDNTAAKKLFKYLHLILTKQPGDNLLSNVCCLASNALNVLKTDKDFIQAICAEQFWFRYLISRLNGRNEKLLKAILALLTKLISYQDMPVDSSQPICINLSQLFTISPEVSAKVVAFLHQSFKVQTPFAINKDIILDVFDKLCQLTESPLLSDKVYGCLMGLLKMYPDELIHSPILGMLVEEQCRLTSRKMNTSESLKFVLFWIKMKYRSGINMCGYLPKEGLMAMFFQRSMGIPKYMMNRYLFYISEIYDRQESLTIDNDPLNYVRRLFKENHS</sequence>
<dbReference type="GeneID" id="109543813"/>
<evidence type="ECO:0000313" key="1">
    <source>
        <dbReference type="EnsemblMetazoa" id="XP_019769249.1"/>
    </source>
</evidence>
<name>A0AAR5Q7P4_DENPD</name>
<evidence type="ECO:0000313" key="2">
    <source>
        <dbReference type="Proteomes" id="UP000019118"/>
    </source>
</evidence>
<organism evidence="1 2">
    <name type="scientific">Dendroctonus ponderosae</name>
    <name type="common">Mountain pine beetle</name>
    <dbReference type="NCBI Taxonomy" id="77166"/>
    <lineage>
        <taxon>Eukaryota</taxon>
        <taxon>Metazoa</taxon>
        <taxon>Ecdysozoa</taxon>
        <taxon>Arthropoda</taxon>
        <taxon>Hexapoda</taxon>
        <taxon>Insecta</taxon>
        <taxon>Pterygota</taxon>
        <taxon>Neoptera</taxon>
        <taxon>Endopterygota</taxon>
        <taxon>Coleoptera</taxon>
        <taxon>Polyphaga</taxon>
        <taxon>Cucujiformia</taxon>
        <taxon>Curculionidae</taxon>
        <taxon>Scolytinae</taxon>
        <taxon>Dendroctonus</taxon>
    </lineage>
</organism>
<reference evidence="2" key="1">
    <citation type="journal article" date="2013" name="Genome Biol.">
        <title>Draft genome of the mountain pine beetle, Dendroctonus ponderosae Hopkins, a major forest pest.</title>
        <authorList>
            <person name="Keeling C.I."/>
            <person name="Yuen M.M."/>
            <person name="Liao N.Y."/>
            <person name="Docking T.R."/>
            <person name="Chan S.K."/>
            <person name="Taylor G.A."/>
            <person name="Palmquist D.L."/>
            <person name="Jackman S.D."/>
            <person name="Nguyen A."/>
            <person name="Li M."/>
            <person name="Henderson H."/>
            <person name="Janes J.K."/>
            <person name="Zhao Y."/>
            <person name="Pandoh P."/>
            <person name="Moore R."/>
            <person name="Sperling F.A."/>
            <person name="Huber D.P."/>
            <person name="Birol I."/>
            <person name="Jones S.J."/>
            <person name="Bohlmann J."/>
        </authorList>
    </citation>
    <scope>NUCLEOTIDE SEQUENCE</scope>
</reference>
<dbReference type="AlphaFoldDB" id="A0AAR5Q7P4"/>
<protein>
    <recommendedName>
        <fullName evidence="3">Methyl methanesulfonate-sensitivity protein 22-like</fullName>
    </recommendedName>
</protein>
<accession>A0AAR5Q7P4</accession>
<proteinExistence type="predicted"/>
<dbReference type="Proteomes" id="UP000019118">
    <property type="component" value="Unassembled WGS sequence"/>
</dbReference>
<keyword evidence="2" id="KW-1185">Reference proteome</keyword>
<evidence type="ECO:0008006" key="3">
    <source>
        <dbReference type="Google" id="ProtNLM"/>
    </source>
</evidence>
<dbReference type="KEGG" id="dpa:109543813"/>
<reference evidence="1" key="2">
    <citation type="submission" date="2024-08" db="UniProtKB">
        <authorList>
            <consortium name="EnsemblMetazoa"/>
        </authorList>
    </citation>
    <scope>IDENTIFICATION</scope>
</reference>
<dbReference type="EnsemblMetazoa" id="XM_019913690.1">
    <property type="protein sequence ID" value="XP_019769249.1"/>
    <property type="gene ID" value="LOC109543813"/>
</dbReference>